<feature type="compositionally biased region" description="Low complexity" evidence="1">
    <location>
        <begin position="168"/>
        <end position="179"/>
    </location>
</feature>
<feature type="compositionally biased region" description="Basic residues" evidence="1">
    <location>
        <begin position="294"/>
        <end position="309"/>
    </location>
</feature>
<reference evidence="3" key="1">
    <citation type="submission" date="2022-10" db="EMBL/GenBank/DDBJ databases">
        <title>Adaptive evolution leads to modifications in subtelomeric GC content in a zoonotic Cryptosporidium species.</title>
        <authorList>
            <person name="Li J."/>
            <person name="Feng Y."/>
            <person name="Xiao L."/>
        </authorList>
    </citation>
    <scope>NUCLEOTIDE SEQUENCE</scope>
    <source>
        <strain evidence="3">25894</strain>
    </source>
</reference>
<dbReference type="EMBL" id="JAPCXB010000005">
    <property type="protein sequence ID" value="KAJ1615381.1"/>
    <property type="molecule type" value="Genomic_DNA"/>
</dbReference>
<feature type="signal peptide" evidence="2">
    <location>
        <begin position="1"/>
        <end position="19"/>
    </location>
</feature>
<feature type="region of interest" description="Disordered" evidence="1">
    <location>
        <begin position="240"/>
        <end position="552"/>
    </location>
</feature>
<feature type="compositionally biased region" description="Polar residues" evidence="1">
    <location>
        <begin position="180"/>
        <end position="191"/>
    </location>
</feature>
<dbReference type="Proteomes" id="UP001071777">
    <property type="component" value="Unassembled WGS sequence"/>
</dbReference>
<sequence>MVGRFLILNILLLVTAGLSQDSLRSTNESLSLIDETLNANDTFSDSTNDTTLYQNITIDKIKIKNKIEDENKNKTNIKTDVRDESDSSFTNIERNSENNNTSIFMPFQHNILKLIDHLTIHIGKITFGGLKNVIKGKYVVNPTMNTEKDITFADQNVVGDLDGETDSSDPSLAPSLPTTHPKSQISQDQSDVTIMPTQVFIPEKANGPETLQLRGALRSTPQFPYSSETFAPSILISEENNFGESPFDTENETSTEQGFKVDDDDHEPVELHRYHKSPSMTDRSYSPPPQNSSHNRRHHHHHQHQHLHLPVKDEASQISSTSTTTAAPASTTTTTTDSQTSTTPATTTTTTTDSQTSTTPAPTTSTPASTTTTTTNTDSQTSTTPAPTSTPAPTTTTPAPTTTTTTDSQTSTTPAPTTTTTNTDSQTSTTPAPTSTPAPTTTTTTTDSQTSTTPAPTTTTTNTDSQTSPTSTSIPAFIYESKEDAEEEDAIEKRSLRRLGSSGVTKSEKNKTEFDDRQDDDDDDDLDDDLDEETEQEKNKSKNEGGVADTNSPSKVSLITLMAKEAKYCGEGVGVLRDLYENFRKSIGKLFNLSPEKVLIVKMSPSNGSFVNCNSSRSKESHTGVKFTFLIDTKLESSYIFKMLELAASDKNSFLVKELGKIGFVQISKNVA</sequence>
<keyword evidence="4" id="KW-1185">Reference proteome</keyword>
<feature type="compositionally biased region" description="Basic and acidic residues" evidence="1">
    <location>
        <begin position="259"/>
        <end position="272"/>
    </location>
</feature>
<feature type="compositionally biased region" description="Low complexity" evidence="1">
    <location>
        <begin position="319"/>
        <end position="473"/>
    </location>
</feature>
<name>A0ABQ8PBQ8_9CRYT</name>
<protein>
    <submittedName>
        <fullName evidence="3">Uncharacterized protein</fullName>
    </submittedName>
</protein>
<evidence type="ECO:0000313" key="4">
    <source>
        <dbReference type="Proteomes" id="UP001071777"/>
    </source>
</evidence>
<feature type="compositionally biased region" description="Acidic residues" evidence="1">
    <location>
        <begin position="516"/>
        <end position="535"/>
    </location>
</feature>
<gene>
    <name evidence="3" type="ORF">OJ252_175</name>
</gene>
<evidence type="ECO:0000256" key="2">
    <source>
        <dbReference type="SAM" id="SignalP"/>
    </source>
</evidence>
<comment type="caution">
    <text evidence="3">The sequence shown here is derived from an EMBL/GenBank/DDBJ whole genome shotgun (WGS) entry which is preliminary data.</text>
</comment>
<feature type="compositionally biased region" description="Basic and acidic residues" evidence="1">
    <location>
        <begin position="506"/>
        <end position="515"/>
    </location>
</feature>
<proteinExistence type="predicted"/>
<evidence type="ECO:0000313" key="3">
    <source>
        <dbReference type="EMBL" id="KAJ1615381.1"/>
    </source>
</evidence>
<keyword evidence="2" id="KW-0732">Signal</keyword>
<accession>A0ABQ8PBQ8</accession>
<feature type="region of interest" description="Disordered" evidence="1">
    <location>
        <begin position="159"/>
        <end position="191"/>
    </location>
</feature>
<feature type="chain" id="PRO_5045081317" evidence="2">
    <location>
        <begin position="20"/>
        <end position="672"/>
    </location>
</feature>
<organism evidence="3 4">
    <name type="scientific">Cryptosporidium canis</name>
    <dbReference type="NCBI Taxonomy" id="195482"/>
    <lineage>
        <taxon>Eukaryota</taxon>
        <taxon>Sar</taxon>
        <taxon>Alveolata</taxon>
        <taxon>Apicomplexa</taxon>
        <taxon>Conoidasida</taxon>
        <taxon>Coccidia</taxon>
        <taxon>Eucoccidiorida</taxon>
        <taxon>Eimeriorina</taxon>
        <taxon>Cryptosporidiidae</taxon>
        <taxon>Cryptosporidium</taxon>
    </lineage>
</organism>
<evidence type="ECO:0000256" key="1">
    <source>
        <dbReference type="SAM" id="MobiDB-lite"/>
    </source>
</evidence>